<feature type="region of interest" description="Disordered" evidence="1">
    <location>
        <begin position="384"/>
        <end position="404"/>
    </location>
</feature>
<dbReference type="Proteomes" id="UP000683360">
    <property type="component" value="Unassembled WGS sequence"/>
</dbReference>
<evidence type="ECO:0000313" key="3">
    <source>
        <dbReference type="EMBL" id="CAG2216019.1"/>
    </source>
</evidence>
<keyword evidence="4" id="KW-1185">Reference proteome</keyword>
<reference evidence="3" key="1">
    <citation type="submission" date="2021-03" db="EMBL/GenBank/DDBJ databases">
        <authorList>
            <person name="Bekaert M."/>
        </authorList>
    </citation>
    <scope>NUCLEOTIDE SEQUENCE</scope>
</reference>
<dbReference type="AlphaFoldDB" id="A0A8S3S6W8"/>
<sequence>MNELSNGELGKSKRTQRRQQQNYFKTISNSIKESSYLKPNFLPIENNDDSLSEKLQEPLYPGCRTTLLDSLFRHFINFSANNGMSKTALSMCLKNEKTVLPTPNCLPESYKEAYQMIKPMIIETKRYDACVNDCLLFCKTSDNDHSLDRECTKCGEPRYKAESLSARKTFTYMPIGPRLSRIFGSDNICKILYSRQDLCNGKLTDITDGKIYKSWYEDGGVFQDMEESCTVPLALFCDGLNPHKSMATQKSMWPLILTWLNLPVNVRNILGPMMLVGIVPGTKTEEPKNLDPYLDLLVDELLELTECTMFNAYRGAPTSVRIALLHYMCDIPAFSKILHVSSQAALRGCPYCKEEGFYCKSLHKVVHINNRAFLPENHPLRKEKNDFAIKGEDRASKPESYTKEEELEIRNSYDQLPNQNRKSLLQKKTGLKGKYSFMRLPYHNRQEQMQPDGMHTIADVIGNLFGLITGKDDGKKVRSGEEEFQRFKDSWNSRTIINDEETVVGSNKRKSNTEDGKKAKKARVESMTAENELPPAPWRLDRSSVKIADQRAMSLVYPTGYDYHPDQHFSKPWTLRTMHGKHQFVTSGAALWCLRGLLPSKQETTLGKLFNVIELLTSESYHENELEFIIESTSEAVSLVERDFPIALQTITTHLLHHIPEGFANFGPLYGRWLFPFERVNSWITRQALNKNKIEATIMETYAIYDWCVYMIMSGKVKQDGIDIGKLERLLLEDEKDDSCSTNEKTFSIDDNILREMSNVYDFCLVARMSKEGKELASCTRSYGNTTYGNTGRKINFSPFSNNRSSNSYVYTVDENSTDSLVDSIIFGSICKIFEHVWRGQTYTWVLLDIFDDVRYEDGFWSVLEHKTSQKPVMLKDVSAPQIVGRENDRLHYVRTCI</sequence>
<protein>
    <recommendedName>
        <fullName evidence="2">DUF4218 domain-containing protein</fullName>
    </recommendedName>
</protein>
<name>A0A8S3S6W8_MYTED</name>
<evidence type="ECO:0000259" key="2">
    <source>
        <dbReference type="Pfam" id="PF13960"/>
    </source>
</evidence>
<dbReference type="InterPro" id="IPR025452">
    <property type="entry name" value="DUF4218"/>
</dbReference>
<proteinExistence type="predicted"/>
<comment type="caution">
    <text evidence="3">The sequence shown here is derived from an EMBL/GenBank/DDBJ whole genome shotgun (WGS) entry which is preliminary data.</text>
</comment>
<accession>A0A8S3S6W8</accession>
<organism evidence="3 4">
    <name type="scientific">Mytilus edulis</name>
    <name type="common">Blue mussel</name>
    <dbReference type="NCBI Taxonomy" id="6550"/>
    <lineage>
        <taxon>Eukaryota</taxon>
        <taxon>Metazoa</taxon>
        <taxon>Spiralia</taxon>
        <taxon>Lophotrochozoa</taxon>
        <taxon>Mollusca</taxon>
        <taxon>Bivalvia</taxon>
        <taxon>Autobranchia</taxon>
        <taxon>Pteriomorphia</taxon>
        <taxon>Mytilida</taxon>
        <taxon>Mytiloidea</taxon>
        <taxon>Mytilidae</taxon>
        <taxon>Mytilinae</taxon>
        <taxon>Mytilus</taxon>
    </lineage>
</organism>
<dbReference type="InterPro" id="IPR004242">
    <property type="entry name" value="Transposase_21"/>
</dbReference>
<dbReference type="PANTHER" id="PTHR10775:SF185">
    <property type="entry name" value="OS08G0208400 PROTEIN"/>
    <property type="match status" value="1"/>
</dbReference>
<evidence type="ECO:0000256" key="1">
    <source>
        <dbReference type="SAM" id="MobiDB-lite"/>
    </source>
</evidence>
<dbReference type="EMBL" id="CAJPWZ010001462">
    <property type="protein sequence ID" value="CAG2216019.1"/>
    <property type="molecule type" value="Genomic_DNA"/>
</dbReference>
<dbReference type="PANTHER" id="PTHR10775">
    <property type="entry name" value="OS08G0208400 PROTEIN"/>
    <property type="match status" value="1"/>
</dbReference>
<dbReference type="Pfam" id="PF02992">
    <property type="entry name" value="Transposase_21"/>
    <property type="match status" value="1"/>
</dbReference>
<evidence type="ECO:0000313" key="4">
    <source>
        <dbReference type="Proteomes" id="UP000683360"/>
    </source>
</evidence>
<dbReference type="OrthoDB" id="6046004at2759"/>
<dbReference type="Pfam" id="PF13960">
    <property type="entry name" value="DUF4218"/>
    <property type="match status" value="1"/>
</dbReference>
<feature type="domain" description="DUF4218" evidence="2">
    <location>
        <begin position="617"/>
        <end position="704"/>
    </location>
</feature>
<gene>
    <name evidence="3" type="ORF">MEDL_29768</name>
</gene>